<comment type="caution">
    <text evidence="1">The sequence shown here is derived from an EMBL/GenBank/DDBJ whole genome shotgun (WGS) entry which is preliminary data.</text>
</comment>
<keyword evidence="1" id="KW-0808">Transferase</keyword>
<sequence length="351" mass="40865">MKKHTLSKSQYGLSVEQAETYLKTIFPRVSRTFSITIPQLPSPLRRVVMNAYLLARILDTIEDDNALTMEQKFYYGKRFIWILYNDIESAKEFALEVTPQLSNQTNKAERDLLYNLPLVLKIIQTFNTRQREAIQRCVKIMWEGMQNFLERRSEGGLETLDDVNNYCYHAAGVVGELLTDLFSDYSNKIAQNRNEMQKLAISFGRGLQISNILYDHWEDRKDGICWLPRSLYGNELYHLKPENYNENYRKSQTEMVNIAYKNLQEALKYTLLIPASEAGIRRFLFWTISFSLFALRGIQKNPSFSQKEEIKVPRTNIVKVMMVTRILGTGDATLTKFFNSVSETIPDLIIE</sequence>
<evidence type="ECO:0000313" key="1">
    <source>
        <dbReference type="EMBL" id="MDR6460505.1"/>
    </source>
</evidence>
<protein>
    <submittedName>
        <fullName evidence="1">Farnesyl-diphosphate farnesyltransferase</fullName>
        <ecNumber evidence="1">2.5.1.21</ecNumber>
    </submittedName>
</protein>
<name>A0ACC6JBR0_9FLAO</name>
<dbReference type="EMBL" id="JAVDQX010000004">
    <property type="protein sequence ID" value="MDR6460505.1"/>
    <property type="molecule type" value="Genomic_DNA"/>
</dbReference>
<gene>
    <name evidence="1" type="ORF">J2786_003639</name>
</gene>
<proteinExistence type="predicted"/>
<dbReference type="EC" id="2.5.1.21" evidence="1"/>
<evidence type="ECO:0000313" key="2">
    <source>
        <dbReference type="Proteomes" id="UP001184833"/>
    </source>
</evidence>
<dbReference type="Proteomes" id="UP001184833">
    <property type="component" value="Unassembled WGS sequence"/>
</dbReference>
<reference evidence="1" key="1">
    <citation type="submission" date="2023-07" db="EMBL/GenBank/DDBJ databases">
        <title>Sorghum-associated microbial communities from plants grown in Nebraska, USA.</title>
        <authorList>
            <person name="Schachtman D."/>
        </authorList>
    </citation>
    <scope>NUCLEOTIDE SEQUENCE</scope>
    <source>
        <strain evidence="1">DS2329</strain>
    </source>
</reference>
<organism evidence="1 2">
    <name type="scientific">Chryseobacterium vietnamense</name>
    <dbReference type="NCBI Taxonomy" id="866785"/>
    <lineage>
        <taxon>Bacteria</taxon>
        <taxon>Pseudomonadati</taxon>
        <taxon>Bacteroidota</taxon>
        <taxon>Flavobacteriia</taxon>
        <taxon>Flavobacteriales</taxon>
        <taxon>Weeksellaceae</taxon>
        <taxon>Chryseobacterium group</taxon>
        <taxon>Chryseobacterium</taxon>
    </lineage>
</organism>
<accession>A0ACC6JBR0</accession>
<keyword evidence="2" id="KW-1185">Reference proteome</keyword>